<gene>
    <name evidence="2" type="ORF">EZS28_017397</name>
</gene>
<feature type="region of interest" description="Disordered" evidence="1">
    <location>
        <begin position="363"/>
        <end position="415"/>
    </location>
</feature>
<reference evidence="2 3" key="1">
    <citation type="submission" date="2019-03" db="EMBL/GenBank/DDBJ databases">
        <title>Single cell metagenomics reveals metabolic interactions within the superorganism composed of flagellate Streblomastix strix and complex community of Bacteroidetes bacteria on its surface.</title>
        <authorList>
            <person name="Treitli S.C."/>
            <person name="Kolisko M."/>
            <person name="Husnik F."/>
            <person name="Keeling P."/>
            <person name="Hampl V."/>
        </authorList>
    </citation>
    <scope>NUCLEOTIDE SEQUENCE [LARGE SCALE GENOMIC DNA]</scope>
    <source>
        <strain evidence="2">ST1C</strain>
    </source>
</reference>
<feature type="compositionally biased region" description="Polar residues" evidence="1">
    <location>
        <begin position="397"/>
        <end position="415"/>
    </location>
</feature>
<feature type="compositionally biased region" description="Basic and acidic residues" evidence="1">
    <location>
        <begin position="15"/>
        <end position="35"/>
    </location>
</feature>
<feature type="region of interest" description="Disordered" evidence="1">
    <location>
        <begin position="1"/>
        <end position="107"/>
    </location>
</feature>
<feature type="compositionally biased region" description="Basic and acidic residues" evidence="1">
    <location>
        <begin position="73"/>
        <end position="98"/>
    </location>
</feature>
<feature type="region of interest" description="Disordered" evidence="1">
    <location>
        <begin position="295"/>
        <end position="330"/>
    </location>
</feature>
<feature type="region of interest" description="Disordered" evidence="1">
    <location>
        <begin position="428"/>
        <end position="489"/>
    </location>
</feature>
<organism evidence="2 3">
    <name type="scientific">Streblomastix strix</name>
    <dbReference type="NCBI Taxonomy" id="222440"/>
    <lineage>
        <taxon>Eukaryota</taxon>
        <taxon>Metamonada</taxon>
        <taxon>Preaxostyla</taxon>
        <taxon>Oxymonadida</taxon>
        <taxon>Streblomastigidae</taxon>
        <taxon>Streblomastix</taxon>
    </lineage>
</organism>
<dbReference type="Proteomes" id="UP000324800">
    <property type="component" value="Unassembled WGS sequence"/>
</dbReference>
<feature type="compositionally biased region" description="Basic and acidic residues" evidence="1">
    <location>
        <begin position="121"/>
        <end position="135"/>
    </location>
</feature>
<dbReference type="AlphaFoldDB" id="A0A5J4VWG9"/>
<feature type="compositionally biased region" description="Basic and acidic residues" evidence="1">
    <location>
        <begin position="383"/>
        <end position="396"/>
    </location>
</feature>
<protein>
    <submittedName>
        <fullName evidence="2">Uncharacterized protein</fullName>
    </submittedName>
</protein>
<feature type="compositionally biased region" description="Polar residues" evidence="1">
    <location>
        <begin position="447"/>
        <end position="463"/>
    </location>
</feature>
<comment type="caution">
    <text evidence="2">The sequence shown here is derived from an EMBL/GenBank/DDBJ whole genome shotgun (WGS) entry which is preliminary data.</text>
</comment>
<name>A0A5J4VWG9_9EUKA</name>
<accession>A0A5J4VWG9</accession>
<proteinExistence type="predicted"/>
<evidence type="ECO:0000256" key="1">
    <source>
        <dbReference type="SAM" id="MobiDB-lite"/>
    </source>
</evidence>
<feature type="compositionally biased region" description="Acidic residues" evidence="1">
    <location>
        <begin position="37"/>
        <end position="51"/>
    </location>
</feature>
<evidence type="ECO:0000313" key="3">
    <source>
        <dbReference type="Proteomes" id="UP000324800"/>
    </source>
</evidence>
<sequence length="489" mass="56898">MRSCILVFSNVQEFEQQKKERKEKEKKDKDQRSNEMNETEQEEEDEFDDQSDGSAENVQDGSDETESELSSLSERDAIKEKNKAKDEKEFRRRKLERDAEYEDEDEIERNRMEERIRKKKEDVERDLQRKQHEKEIQDEEDKELEQQQQEEKEMFSDDYSEDEDQRLLIEFEKVQKNYEEKFGMSQNFSKTVEQFGNAIEIQTLLLNHRLQILQQICFNQMNQKEIRSLIQKSPTPRTPLIGIGTYIYAVPTTDFMKPLPEKYLEFPKEMTGSGMFAEGAQRLKQWKGGLGFSPDKDGQIYPFGVGSSGDKEKKRQKRHTLSMDQTDNTPITYLFQTSRIPHQGQIPSNSIIQLTPPSFLQLPPTSIAKKIPDSASNNLEQSSLHEKENQDRKTENLKSQNETSYQNNQPHSNLNQDYQSSVLQQFSHLNGPQPIPIPPSIVHKHAGQNSCSSPSYLQLNTSLEENENEGKESKQSIKENIENESNVAI</sequence>
<feature type="non-terminal residue" evidence="2">
    <location>
        <position position="489"/>
    </location>
</feature>
<feature type="compositionally biased region" description="Basic and acidic residues" evidence="1">
    <location>
        <begin position="468"/>
        <end position="481"/>
    </location>
</feature>
<feature type="region of interest" description="Disordered" evidence="1">
    <location>
        <begin position="121"/>
        <end position="159"/>
    </location>
</feature>
<evidence type="ECO:0000313" key="2">
    <source>
        <dbReference type="EMBL" id="KAA6387074.1"/>
    </source>
</evidence>
<dbReference type="EMBL" id="SNRW01004528">
    <property type="protein sequence ID" value="KAA6387074.1"/>
    <property type="molecule type" value="Genomic_DNA"/>
</dbReference>